<proteinExistence type="inferred from homology"/>
<evidence type="ECO:0000256" key="4">
    <source>
        <dbReference type="ARBA" id="ARBA00023134"/>
    </source>
</evidence>
<dbReference type="AlphaFoldDB" id="A0A381TUZ8"/>
<dbReference type="Gene3D" id="2.40.30.10">
    <property type="entry name" value="Translation factors"/>
    <property type="match status" value="1"/>
</dbReference>
<dbReference type="GO" id="GO:0005525">
    <property type="term" value="F:GTP binding"/>
    <property type="evidence" value="ECO:0007669"/>
    <property type="project" value="UniProtKB-KW"/>
</dbReference>
<dbReference type="InterPro" id="IPR006297">
    <property type="entry name" value="EF-4"/>
</dbReference>
<dbReference type="InterPro" id="IPR009000">
    <property type="entry name" value="Transl_B-barrel_sf"/>
</dbReference>
<dbReference type="InterPro" id="IPR005225">
    <property type="entry name" value="Small_GTP-bd"/>
</dbReference>
<dbReference type="HAMAP" id="MF_00071">
    <property type="entry name" value="LepA"/>
    <property type="match status" value="1"/>
</dbReference>
<dbReference type="InterPro" id="IPR004161">
    <property type="entry name" value="EFTu-like_2"/>
</dbReference>
<dbReference type="CDD" id="cd16260">
    <property type="entry name" value="EF4_III"/>
    <property type="match status" value="1"/>
</dbReference>
<evidence type="ECO:0000256" key="2">
    <source>
        <dbReference type="ARBA" id="ARBA00022741"/>
    </source>
</evidence>
<dbReference type="Gene3D" id="3.30.70.870">
    <property type="entry name" value="Elongation Factor G (Translational Gtpase), domain 3"/>
    <property type="match status" value="1"/>
</dbReference>
<organism evidence="6">
    <name type="scientific">marine metagenome</name>
    <dbReference type="NCBI Taxonomy" id="408172"/>
    <lineage>
        <taxon>unclassified sequences</taxon>
        <taxon>metagenomes</taxon>
        <taxon>ecological metagenomes</taxon>
    </lineage>
</organism>
<dbReference type="InterPro" id="IPR035647">
    <property type="entry name" value="EFG_III/V"/>
</dbReference>
<reference evidence="6" key="1">
    <citation type="submission" date="2018-05" db="EMBL/GenBank/DDBJ databases">
        <authorList>
            <person name="Lanie J.A."/>
            <person name="Ng W.-L."/>
            <person name="Kazmierczak K.M."/>
            <person name="Andrzejewski T.M."/>
            <person name="Davidsen T.M."/>
            <person name="Wayne K.J."/>
            <person name="Tettelin H."/>
            <person name="Glass J.I."/>
            <person name="Rusch D."/>
            <person name="Podicherti R."/>
            <person name="Tsui H.-C.T."/>
            <person name="Winkler M.E."/>
        </authorList>
    </citation>
    <scope>NUCLEOTIDE SEQUENCE</scope>
</reference>
<dbReference type="SUPFAM" id="SSF54980">
    <property type="entry name" value="EF-G C-terminal domain-like"/>
    <property type="match status" value="1"/>
</dbReference>
<dbReference type="PANTHER" id="PTHR43512">
    <property type="entry name" value="TRANSLATION FACTOR GUF1-RELATED"/>
    <property type="match status" value="1"/>
</dbReference>
<dbReference type="EMBL" id="UINC01005129">
    <property type="protein sequence ID" value="SVA19271.1"/>
    <property type="molecule type" value="Genomic_DNA"/>
</dbReference>
<dbReference type="Pfam" id="PF03144">
    <property type="entry name" value="GTP_EFTU_D2"/>
    <property type="match status" value="1"/>
</dbReference>
<evidence type="ECO:0000256" key="3">
    <source>
        <dbReference type="ARBA" id="ARBA00022801"/>
    </source>
</evidence>
<dbReference type="SUPFAM" id="SSF50447">
    <property type="entry name" value="Translation proteins"/>
    <property type="match status" value="1"/>
</dbReference>
<feature type="domain" description="Tr-type G" evidence="5">
    <location>
        <begin position="1"/>
        <end position="141"/>
    </location>
</feature>
<dbReference type="NCBIfam" id="TIGR00231">
    <property type="entry name" value="small_GTP"/>
    <property type="match status" value="1"/>
</dbReference>
<dbReference type="FunFam" id="3.30.70.870:FF:000004">
    <property type="entry name" value="Translation factor GUF1, mitochondrial"/>
    <property type="match status" value="1"/>
</dbReference>
<keyword evidence="2" id="KW-0547">Nucleotide-binding</keyword>
<dbReference type="FunFam" id="2.40.30.10:FF:000015">
    <property type="entry name" value="Translation factor GUF1, mitochondrial"/>
    <property type="match status" value="1"/>
</dbReference>
<dbReference type="InterPro" id="IPR000795">
    <property type="entry name" value="T_Tr_GTP-bd_dom"/>
</dbReference>
<accession>A0A381TUZ8</accession>
<evidence type="ECO:0000313" key="6">
    <source>
        <dbReference type="EMBL" id="SVA19271.1"/>
    </source>
</evidence>
<dbReference type="CDD" id="cd03699">
    <property type="entry name" value="EF4_II"/>
    <property type="match status" value="1"/>
</dbReference>
<sequence>MQLERERGITIKAQTVRLNYKSEDGNNFVLNLMDTPGHVDFAYEVSRSLAACEGSILIVDSTQGVEAQTLANAYQAINNNHEIIPVLNKIDLPSSEPTRIKNQIEEILGIDSQDAALISAKTGEGIKELLDKIVNHLPPPSGYKDNPLKCMLVDSWYDSYLGVVVLVRVIDGELKKNQKIRFMAAGVTHTIDRVGIFSPKPEEVASLGPGEIGFINSGIKSASDCKVGDTITDDRNPTLKPFPGFKPSQPVVFCGMFPVDSDDYEHLRDSMVKLALNDSSFSYEPEVSPALGYGFRCGFLGLLHLEIIRDRLEIEFNLELVTTAPSVVYK</sequence>
<keyword evidence="4" id="KW-0342">GTP-binding</keyword>
<protein>
    <recommendedName>
        <fullName evidence="5">Tr-type G domain-containing protein</fullName>
    </recommendedName>
</protein>
<dbReference type="InterPro" id="IPR027417">
    <property type="entry name" value="P-loop_NTPase"/>
</dbReference>
<dbReference type="PROSITE" id="PS51722">
    <property type="entry name" value="G_TR_2"/>
    <property type="match status" value="1"/>
</dbReference>
<dbReference type="Gene3D" id="3.40.50.300">
    <property type="entry name" value="P-loop containing nucleotide triphosphate hydrolases"/>
    <property type="match status" value="1"/>
</dbReference>
<keyword evidence="3" id="KW-0378">Hydrolase</keyword>
<name>A0A381TUZ8_9ZZZZ</name>
<dbReference type="PRINTS" id="PR00315">
    <property type="entry name" value="ELONGATNFCT"/>
</dbReference>
<dbReference type="SUPFAM" id="SSF52540">
    <property type="entry name" value="P-loop containing nucleoside triphosphate hydrolases"/>
    <property type="match status" value="1"/>
</dbReference>
<feature type="non-terminal residue" evidence="6">
    <location>
        <position position="330"/>
    </location>
</feature>
<evidence type="ECO:0000259" key="5">
    <source>
        <dbReference type="PROSITE" id="PS51722"/>
    </source>
</evidence>
<dbReference type="GO" id="GO:0043022">
    <property type="term" value="F:ribosome binding"/>
    <property type="evidence" value="ECO:0007669"/>
    <property type="project" value="TreeGrafter"/>
</dbReference>
<dbReference type="Pfam" id="PF00009">
    <property type="entry name" value="GTP_EFTU"/>
    <property type="match status" value="1"/>
</dbReference>
<gene>
    <name evidence="6" type="ORF">METZ01_LOCUS72125</name>
</gene>
<dbReference type="GO" id="GO:0003924">
    <property type="term" value="F:GTPase activity"/>
    <property type="evidence" value="ECO:0007669"/>
    <property type="project" value="InterPro"/>
</dbReference>
<dbReference type="PANTHER" id="PTHR43512:SF4">
    <property type="entry name" value="TRANSLATION FACTOR GUF1 HOMOLOG, CHLOROPLASTIC"/>
    <property type="match status" value="1"/>
</dbReference>
<comment type="similarity">
    <text evidence="1">Belongs to the TRAFAC class translation factor GTPase superfamily. Classic translation factor GTPase family. LepA subfamily.</text>
</comment>
<evidence type="ECO:0000256" key="1">
    <source>
        <dbReference type="ARBA" id="ARBA00005454"/>
    </source>
</evidence>
<dbReference type="GO" id="GO:0045727">
    <property type="term" value="P:positive regulation of translation"/>
    <property type="evidence" value="ECO:0007669"/>
    <property type="project" value="TreeGrafter"/>
</dbReference>